<accession>Q7G327</accession>
<evidence type="ECO:0000313" key="3">
    <source>
        <dbReference type="Proteomes" id="UP000000763"/>
    </source>
</evidence>
<sequence length="222" mass="23649">MTEAAQRDNEPARRNDDDDDEHRRGSVKGEARPRATLPLRCRRWWWLSEPTSRGGGRGGRRDAGDEEDGEAGASDGGLRTNQRVGRGGGRRGDAEGGDGVAGPHLSGAAGVAGGSTVAATPLFCRRGRVSGDFPVKRRADRGEEAKTRERMEGVPFYRSGEGAGHGRGRNGDGKHGRRPWKAAGNGAAVPGDWGCHSRGKTGEIKEESMGINSPYLILESHD</sequence>
<feature type="region of interest" description="Disordered" evidence="1">
    <location>
        <begin position="1"/>
        <end position="34"/>
    </location>
</feature>
<dbReference type="EMBL" id="AC124213">
    <property type="protein sequence ID" value="AAM74455.1"/>
    <property type="molecule type" value="Genomic_DNA"/>
</dbReference>
<gene>
    <name evidence="2" type="primary">OSJNAa0019N10.13</name>
</gene>
<feature type="region of interest" description="Disordered" evidence="1">
    <location>
        <begin position="135"/>
        <end position="222"/>
    </location>
</feature>
<proteinExistence type="predicted"/>
<feature type="compositionally biased region" description="Basic and acidic residues" evidence="1">
    <location>
        <begin position="135"/>
        <end position="152"/>
    </location>
</feature>
<dbReference type="AlphaFoldDB" id="Q7G327"/>
<reference evidence="3" key="2">
    <citation type="journal article" date="2008" name="Nucleic Acids Res.">
        <title>The rice annotation project database (RAP-DB): 2008 update.</title>
        <authorList>
            <consortium name="The rice annotation project (RAP)"/>
        </authorList>
    </citation>
    <scope>GENOME REANNOTATION</scope>
    <source>
        <strain evidence="3">cv. Nipponbare</strain>
    </source>
</reference>
<organism evidence="2 3">
    <name type="scientific">Oryza sativa subsp. japonica</name>
    <name type="common">Rice</name>
    <dbReference type="NCBI Taxonomy" id="39947"/>
    <lineage>
        <taxon>Eukaryota</taxon>
        <taxon>Viridiplantae</taxon>
        <taxon>Streptophyta</taxon>
        <taxon>Embryophyta</taxon>
        <taxon>Tracheophyta</taxon>
        <taxon>Spermatophyta</taxon>
        <taxon>Magnoliopsida</taxon>
        <taxon>Liliopsida</taxon>
        <taxon>Poales</taxon>
        <taxon>Poaceae</taxon>
        <taxon>BOP clade</taxon>
        <taxon>Oryzoideae</taxon>
        <taxon>Oryzeae</taxon>
        <taxon>Oryzinae</taxon>
        <taxon>Oryza</taxon>
        <taxon>Oryza sativa</taxon>
    </lineage>
</organism>
<dbReference type="Proteomes" id="UP000000763">
    <property type="component" value="Chromosome 10"/>
</dbReference>
<evidence type="ECO:0000313" key="2">
    <source>
        <dbReference type="EMBL" id="AAM74455.1"/>
    </source>
</evidence>
<evidence type="ECO:0000256" key="1">
    <source>
        <dbReference type="SAM" id="MobiDB-lite"/>
    </source>
</evidence>
<protein>
    <submittedName>
        <fullName evidence="2">Uncharacterized protein</fullName>
    </submittedName>
</protein>
<feature type="region of interest" description="Disordered" evidence="1">
    <location>
        <begin position="48"/>
        <end position="112"/>
    </location>
</feature>
<feature type="compositionally biased region" description="Basic and acidic residues" evidence="1">
    <location>
        <begin position="1"/>
        <end position="33"/>
    </location>
</feature>
<reference evidence="3" key="1">
    <citation type="journal article" date="2005" name="Nature">
        <title>The map-based sequence of the rice genome.</title>
        <authorList>
            <consortium name="International rice genome sequencing project (IRGSP)"/>
            <person name="Matsumoto T."/>
            <person name="Wu J."/>
            <person name="Kanamori H."/>
            <person name="Katayose Y."/>
            <person name="Fujisawa M."/>
            <person name="Namiki N."/>
            <person name="Mizuno H."/>
            <person name="Yamamoto K."/>
            <person name="Antonio B.A."/>
            <person name="Baba T."/>
            <person name="Sakata K."/>
            <person name="Nagamura Y."/>
            <person name="Aoki H."/>
            <person name="Arikawa K."/>
            <person name="Arita K."/>
            <person name="Bito T."/>
            <person name="Chiden Y."/>
            <person name="Fujitsuka N."/>
            <person name="Fukunaka R."/>
            <person name="Hamada M."/>
            <person name="Harada C."/>
            <person name="Hayashi A."/>
            <person name="Hijishita S."/>
            <person name="Honda M."/>
            <person name="Hosokawa S."/>
            <person name="Ichikawa Y."/>
            <person name="Idonuma A."/>
            <person name="Iijima M."/>
            <person name="Ikeda M."/>
            <person name="Ikeno M."/>
            <person name="Ito K."/>
            <person name="Ito S."/>
            <person name="Ito T."/>
            <person name="Ito Y."/>
            <person name="Ito Y."/>
            <person name="Iwabuchi A."/>
            <person name="Kamiya K."/>
            <person name="Karasawa W."/>
            <person name="Kurita K."/>
            <person name="Katagiri S."/>
            <person name="Kikuta A."/>
            <person name="Kobayashi H."/>
            <person name="Kobayashi N."/>
            <person name="Machita K."/>
            <person name="Maehara T."/>
            <person name="Masukawa M."/>
            <person name="Mizubayashi T."/>
            <person name="Mukai Y."/>
            <person name="Nagasaki H."/>
            <person name="Nagata Y."/>
            <person name="Naito S."/>
            <person name="Nakashima M."/>
            <person name="Nakama Y."/>
            <person name="Nakamichi Y."/>
            <person name="Nakamura M."/>
            <person name="Meguro A."/>
            <person name="Negishi M."/>
            <person name="Ohta I."/>
            <person name="Ohta T."/>
            <person name="Okamoto M."/>
            <person name="Ono N."/>
            <person name="Saji S."/>
            <person name="Sakaguchi M."/>
            <person name="Sakai K."/>
            <person name="Shibata M."/>
            <person name="Shimokawa T."/>
            <person name="Song J."/>
            <person name="Takazaki Y."/>
            <person name="Terasawa K."/>
            <person name="Tsugane M."/>
            <person name="Tsuji K."/>
            <person name="Ueda S."/>
            <person name="Waki K."/>
            <person name="Yamagata H."/>
            <person name="Yamamoto M."/>
            <person name="Yamamoto S."/>
            <person name="Yamane H."/>
            <person name="Yoshiki S."/>
            <person name="Yoshihara R."/>
            <person name="Yukawa K."/>
            <person name="Zhong H."/>
            <person name="Yano M."/>
            <person name="Yuan Q."/>
            <person name="Ouyang S."/>
            <person name="Liu J."/>
            <person name="Jones K.M."/>
            <person name="Gansberger K."/>
            <person name="Moffat K."/>
            <person name="Hill J."/>
            <person name="Bera J."/>
            <person name="Fadrosh D."/>
            <person name="Jin S."/>
            <person name="Johri S."/>
            <person name="Kim M."/>
            <person name="Overton L."/>
            <person name="Reardon M."/>
            <person name="Tsitrin T."/>
            <person name="Vuong H."/>
            <person name="Weaver B."/>
            <person name="Ciecko A."/>
            <person name="Tallon L."/>
            <person name="Jackson J."/>
            <person name="Pai G."/>
            <person name="Aken S.V."/>
            <person name="Utterback T."/>
            <person name="Reidmuller S."/>
            <person name="Feldblyum T."/>
            <person name="Hsiao J."/>
            <person name="Zismann V."/>
            <person name="Iobst S."/>
            <person name="de Vazeille A.R."/>
            <person name="Buell C.R."/>
            <person name="Ying K."/>
            <person name="Li Y."/>
            <person name="Lu T."/>
            <person name="Huang Y."/>
            <person name="Zhao Q."/>
            <person name="Feng Q."/>
            <person name="Zhang L."/>
            <person name="Zhu J."/>
            <person name="Weng Q."/>
            <person name="Mu J."/>
            <person name="Lu Y."/>
            <person name="Fan D."/>
            <person name="Liu Y."/>
            <person name="Guan J."/>
            <person name="Zhang Y."/>
            <person name="Yu S."/>
            <person name="Liu X."/>
            <person name="Zhang Y."/>
            <person name="Hong G."/>
            <person name="Han B."/>
            <person name="Choisne N."/>
            <person name="Demange N."/>
            <person name="Orjeda G."/>
            <person name="Samain S."/>
            <person name="Cattolico L."/>
            <person name="Pelletier E."/>
            <person name="Couloux A."/>
            <person name="Segurens B."/>
            <person name="Wincker P."/>
            <person name="D'Hont A."/>
            <person name="Scarpelli C."/>
            <person name="Weissenbach J."/>
            <person name="Salanoubat M."/>
            <person name="Quetier F."/>
            <person name="Yu Y."/>
            <person name="Kim H.R."/>
            <person name="Rambo T."/>
            <person name="Currie J."/>
            <person name="Collura K."/>
            <person name="Luo M."/>
            <person name="Yang T."/>
            <person name="Ammiraju J.S.S."/>
            <person name="Engler F."/>
            <person name="Soderlund C."/>
            <person name="Wing R.A."/>
            <person name="Palmer L.E."/>
            <person name="de la Bastide M."/>
            <person name="Spiegel L."/>
            <person name="Nascimento L."/>
            <person name="Zutavern T."/>
            <person name="O'Shaughnessy A."/>
            <person name="Dike S."/>
            <person name="Dedhia N."/>
            <person name="Preston R."/>
            <person name="Balija V."/>
            <person name="McCombie W.R."/>
            <person name="Chow T."/>
            <person name="Chen H."/>
            <person name="Chung M."/>
            <person name="Chen C."/>
            <person name="Shaw J."/>
            <person name="Wu H."/>
            <person name="Hsiao K."/>
            <person name="Chao Y."/>
            <person name="Chu M."/>
            <person name="Cheng C."/>
            <person name="Hour A."/>
            <person name="Lee P."/>
            <person name="Lin S."/>
            <person name="Lin Y."/>
            <person name="Liou J."/>
            <person name="Liu S."/>
            <person name="Hsing Y."/>
            <person name="Raghuvanshi S."/>
            <person name="Mohanty A."/>
            <person name="Bharti A.K."/>
            <person name="Gaur A."/>
            <person name="Gupta V."/>
            <person name="Kumar D."/>
            <person name="Ravi V."/>
            <person name="Vij S."/>
            <person name="Kapur A."/>
            <person name="Khurana P."/>
            <person name="Khurana P."/>
            <person name="Khurana J.P."/>
            <person name="Tyagi A.K."/>
            <person name="Gaikwad K."/>
            <person name="Singh A."/>
            <person name="Dalal V."/>
            <person name="Srivastava S."/>
            <person name="Dixit A."/>
            <person name="Pal A.K."/>
            <person name="Ghazi I.A."/>
            <person name="Yadav M."/>
            <person name="Pandit A."/>
            <person name="Bhargava A."/>
            <person name="Sureshbabu K."/>
            <person name="Batra K."/>
            <person name="Sharma T.R."/>
            <person name="Mohapatra T."/>
            <person name="Singh N.K."/>
            <person name="Messing J."/>
            <person name="Nelson A.B."/>
            <person name="Fuks G."/>
            <person name="Kavchok S."/>
            <person name="Keizer G."/>
            <person name="Linton E."/>
            <person name="Llaca V."/>
            <person name="Song R."/>
            <person name="Tanyolac B."/>
            <person name="Young S."/>
            <person name="Ho-Il K."/>
            <person name="Hahn J.H."/>
            <person name="Sangsakoo G."/>
            <person name="Vanavichit A."/>
            <person name="de Mattos Luiz.A.T."/>
            <person name="Zimmer P.D."/>
            <person name="Malone G."/>
            <person name="Dellagostin O."/>
            <person name="de Oliveira A.C."/>
            <person name="Bevan M."/>
            <person name="Bancroft I."/>
            <person name="Minx P."/>
            <person name="Cordum H."/>
            <person name="Wilson R."/>
            <person name="Cheng Z."/>
            <person name="Jin W."/>
            <person name="Jiang J."/>
            <person name="Leong S.A."/>
            <person name="Iwama H."/>
            <person name="Gojobori T."/>
            <person name="Itoh T."/>
            <person name="Niimura Y."/>
            <person name="Fujii Y."/>
            <person name="Habara T."/>
            <person name="Sakai H."/>
            <person name="Sato Y."/>
            <person name="Wilson G."/>
            <person name="Kumar K."/>
            <person name="McCouch S."/>
            <person name="Juretic N."/>
            <person name="Hoen D."/>
            <person name="Wright S."/>
            <person name="Bruskiewich R."/>
            <person name="Bureau T."/>
            <person name="Miyao A."/>
            <person name="Hirochika H."/>
            <person name="Nishikawa T."/>
            <person name="Kadowaki K."/>
            <person name="Sugiura M."/>
            <person name="Burr B."/>
            <person name="Sasaki T."/>
        </authorList>
    </citation>
    <scope>NUCLEOTIDE SEQUENCE [LARGE SCALE GENOMIC DNA]</scope>
    <source>
        <strain evidence="3">cv. Nipponbare</strain>
    </source>
</reference>
<name>Q7G327_ORYSJ</name>